<accession>A0ABN3CX49</accession>
<proteinExistence type="predicted"/>
<evidence type="ECO:0000313" key="1">
    <source>
        <dbReference type="EMBL" id="GAA2214083.1"/>
    </source>
</evidence>
<dbReference type="EMBL" id="BAAAQX010000038">
    <property type="protein sequence ID" value="GAA2214083.1"/>
    <property type="molecule type" value="Genomic_DNA"/>
</dbReference>
<evidence type="ECO:0000313" key="2">
    <source>
        <dbReference type="Proteomes" id="UP001499843"/>
    </source>
</evidence>
<organism evidence="1 2">
    <name type="scientific">Nonomuraea monospora</name>
    <dbReference type="NCBI Taxonomy" id="568818"/>
    <lineage>
        <taxon>Bacteria</taxon>
        <taxon>Bacillati</taxon>
        <taxon>Actinomycetota</taxon>
        <taxon>Actinomycetes</taxon>
        <taxon>Streptosporangiales</taxon>
        <taxon>Streptosporangiaceae</taxon>
        <taxon>Nonomuraea</taxon>
    </lineage>
</organism>
<keyword evidence="2" id="KW-1185">Reference proteome</keyword>
<sequence>MASNHSEASAVSTGVRSLHWLAAGLLAVSGCAVAQGSPPAPPFCPQQWDSEKIGDWVPDAADLDGASDRLVPGAPDLALICAYPGRNTDPGGEKLDGWRTLNHQTTEAMARDLAYLPIDTQNAERACTLMGGRMTNYLVRFTYPDGDTLWLGGAEEVNSCATITNGTATSDVYLGDSLTAAYRTGDWRLPQPDDPCDGSLGRRGQDEQMVPEGVVGVLVCRLKPGEKPGSRSERGAREAAELAAALNAPGTRPSTNGCQQAGPVSDSFRLVFRYGEGPAASVHVMPDCRPGVNNGLLQTELDAPTRDQVARLGPA</sequence>
<gene>
    <name evidence="1" type="ORF">GCM10009850_095470</name>
</gene>
<reference evidence="1 2" key="1">
    <citation type="journal article" date="2019" name="Int. J. Syst. Evol. Microbiol.">
        <title>The Global Catalogue of Microorganisms (GCM) 10K type strain sequencing project: providing services to taxonomists for standard genome sequencing and annotation.</title>
        <authorList>
            <consortium name="The Broad Institute Genomics Platform"/>
            <consortium name="The Broad Institute Genome Sequencing Center for Infectious Disease"/>
            <person name="Wu L."/>
            <person name="Ma J."/>
        </authorList>
    </citation>
    <scope>NUCLEOTIDE SEQUENCE [LARGE SCALE GENOMIC DNA]</scope>
    <source>
        <strain evidence="1 2">JCM 16114</strain>
    </source>
</reference>
<comment type="caution">
    <text evidence="1">The sequence shown here is derived from an EMBL/GenBank/DDBJ whole genome shotgun (WGS) entry which is preliminary data.</text>
</comment>
<name>A0ABN3CX49_9ACTN</name>
<dbReference type="Proteomes" id="UP001499843">
    <property type="component" value="Unassembled WGS sequence"/>
</dbReference>
<protein>
    <submittedName>
        <fullName evidence="1">Uncharacterized protein</fullName>
    </submittedName>
</protein>